<dbReference type="InterPro" id="IPR037069">
    <property type="entry name" value="AcylCoA_DH/ox_N_sf"/>
</dbReference>
<dbReference type="InterPro" id="IPR036250">
    <property type="entry name" value="AcylCo_DH-like_C"/>
</dbReference>
<evidence type="ECO:0000256" key="3">
    <source>
        <dbReference type="ARBA" id="ARBA00022630"/>
    </source>
</evidence>
<dbReference type="InterPro" id="IPR009075">
    <property type="entry name" value="AcylCo_DH/oxidase_C"/>
</dbReference>
<keyword evidence="3" id="KW-0285">Flavoprotein</keyword>
<evidence type="ECO:0008006" key="11">
    <source>
        <dbReference type="Google" id="ProtNLM"/>
    </source>
</evidence>
<sequence length="481" mass="53633">MKKAGEMGFLGVSVPEEYGGLGMDFVSTMIVCEYMSSGSGSISTAFGAHTGIGTMPILFYGTEEQKRKYLPKLSSGEWFGAYCLTEPNAGSDANSGKTTAELTPDKKYYKINGQKMWISNAGFAKLFIVFARIENDKNITAFIVEKEENNGMVLGEEEKKLGIRASSTRQVFFNDTTIPVENMLGKRGEGFKIAVNSLNVGRIKLGAACIDSERRATTMSVQYANNRKQFNTRISDFGAIKYKIAEMATNTYVNESACYRAAKDIEERINSLVANNHSKLEAELKALEEFAIECSIIKVATSEDMQICSDEGIQIFGGMGFSEETPMEGAWRDARITRIYEGTNEINRLLSVGMLLKKAMKKNIDLTTPTKGVFKELIGIPSFSFKSKDNSKLFSEEKLLLKNLKKLFLMINGFAVEKYGKDLDKHQQTIMALADILIEIYMAESALLRTEKNAIRFGEKEFKIQMDMSKLYLYNAIDIAS</sequence>
<dbReference type="Pfam" id="PF02770">
    <property type="entry name" value="Acyl-CoA_dh_M"/>
    <property type="match status" value="1"/>
</dbReference>
<comment type="similarity">
    <text evidence="2">Belongs to the acyl-CoA dehydrogenase family.</text>
</comment>
<dbReference type="Pfam" id="PF02771">
    <property type="entry name" value="Acyl-CoA_dh_N"/>
    <property type="match status" value="1"/>
</dbReference>
<dbReference type="SUPFAM" id="SSF56645">
    <property type="entry name" value="Acyl-CoA dehydrogenase NM domain-like"/>
    <property type="match status" value="1"/>
</dbReference>
<protein>
    <recommendedName>
        <fullName evidence="11">Acyl-CoA dehydrogenase</fullName>
    </recommendedName>
</protein>
<evidence type="ECO:0000256" key="1">
    <source>
        <dbReference type="ARBA" id="ARBA00001974"/>
    </source>
</evidence>
<dbReference type="Gene3D" id="1.10.540.10">
    <property type="entry name" value="Acyl-CoA dehydrogenase/oxidase, N-terminal domain"/>
    <property type="match status" value="1"/>
</dbReference>
<dbReference type="InterPro" id="IPR006089">
    <property type="entry name" value="Acyl-CoA_DH_CS"/>
</dbReference>
<dbReference type="InterPro" id="IPR049426">
    <property type="entry name" value="Acyl-CoA-dh-like_C"/>
</dbReference>
<keyword evidence="5" id="KW-0560">Oxidoreductase</keyword>
<feature type="non-terminal residue" evidence="10">
    <location>
        <position position="481"/>
    </location>
</feature>
<dbReference type="InterPro" id="IPR046373">
    <property type="entry name" value="Acyl-CoA_Oxase/DH_mid-dom_sf"/>
</dbReference>
<dbReference type="Pfam" id="PF21263">
    <property type="entry name" value="Acyl-CoA-dh_C"/>
    <property type="match status" value="1"/>
</dbReference>
<evidence type="ECO:0000256" key="4">
    <source>
        <dbReference type="ARBA" id="ARBA00022827"/>
    </source>
</evidence>
<organism evidence="10">
    <name type="scientific">marine metagenome</name>
    <dbReference type="NCBI Taxonomy" id="408172"/>
    <lineage>
        <taxon>unclassified sequences</taxon>
        <taxon>metagenomes</taxon>
        <taxon>ecological metagenomes</taxon>
    </lineage>
</organism>
<dbReference type="InterPro" id="IPR013786">
    <property type="entry name" value="AcylCoA_DH/ox_N"/>
</dbReference>
<dbReference type="PROSITE" id="PS00072">
    <property type="entry name" value="ACYL_COA_DH_1"/>
    <property type="match status" value="1"/>
</dbReference>
<comment type="cofactor">
    <cofactor evidence="1">
        <name>FAD</name>
        <dbReference type="ChEBI" id="CHEBI:57692"/>
    </cofactor>
</comment>
<dbReference type="Pfam" id="PF00441">
    <property type="entry name" value="Acyl-CoA_dh_1"/>
    <property type="match status" value="1"/>
</dbReference>
<evidence type="ECO:0000259" key="6">
    <source>
        <dbReference type="Pfam" id="PF00441"/>
    </source>
</evidence>
<feature type="domain" description="Acyl-CoA dehydrogenase/oxidase N-terminal" evidence="8">
    <location>
        <begin position="1"/>
        <end position="77"/>
    </location>
</feature>
<dbReference type="Gene3D" id="1.20.140.10">
    <property type="entry name" value="Butyryl-CoA Dehydrogenase, subunit A, domain 3"/>
    <property type="match status" value="2"/>
</dbReference>
<evidence type="ECO:0000256" key="5">
    <source>
        <dbReference type="ARBA" id="ARBA00023002"/>
    </source>
</evidence>
<dbReference type="AlphaFoldDB" id="A0A381VQF0"/>
<evidence type="ECO:0000259" key="8">
    <source>
        <dbReference type="Pfam" id="PF02771"/>
    </source>
</evidence>
<dbReference type="InterPro" id="IPR009100">
    <property type="entry name" value="AcylCoA_DH/oxidase_NM_dom_sf"/>
</dbReference>
<dbReference type="PANTHER" id="PTHR43884:SF12">
    <property type="entry name" value="ISOVALERYL-COA DEHYDROGENASE, MITOCHONDRIAL-RELATED"/>
    <property type="match status" value="1"/>
</dbReference>
<dbReference type="Gene3D" id="2.40.110.10">
    <property type="entry name" value="Butyryl-CoA Dehydrogenase, subunit A, domain 2"/>
    <property type="match status" value="1"/>
</dbReference>
<evidence type="ECO:0000259" key="9">
    <source>
        <dbReference type="Pfam" id="PF21263"/>
    </source>
</evidence>
<gene>
    <name evidence="10" type="ORF">METZ01_LOCUS94842</name>
</gene>
<dbReference type="EMBL" id="UINC01009361">
    <property type="protein sequence ID" value="SVA41988.1"/>
    <property type="molecule type" value="Genomic_DNA"/>
</dbReference>
<dbReference type="PANTHER" id="PTHR43884">
    <property type="entry name" value="ACYL-COA DEHYDROGENASE"/>
    <property type="match status" value="1"/>
</dbReference>
<feature type="domain" description="Acyl-CoA oxidase/dehydrogenase middle" evidence="7">
    <location>
        <begin position="81"/>
        <end position="175"/>
    </location>
</feature>
<evidence type="ECO:0000259" key="7">
    <source>
        <dbReference type="Pfam" id="PF02770"/>
    </source>
</evidence>
<dbReference type="GO" id="GO:0050660">
    <property type="term" value="F:flavin adenine dinucleotide binding"/>
    <property type="evidence" value="ECO:0007669"/>
    <property type="project" value="InterPro"/>
</dbReference>
<dbReference type="InterPro" id="IPR006091">
    <property type="entry name" value="Acyl-CoA_Oxase/DH_mid-dom"/>
</dbReference>
<proteinExistence type="inferred from homology"/>
<dbReference type="FunFam" id="1.10.540.10:FF:000001">
    <property type="entry name" value="Very long-chain-specific acyl-CoA dehydrogenase, mitochondrial"/>
    <property type="match status" value="1"/>
</dbReference>
<feature type="domain" description="Acyl-CoA dehydrogenase/oxidase C-terminal" evidence="6">
    <location>
        <begin position="188"/>
        <end position="349"/>
    </location>
</feature>
<evidence type="ECO:0000313" key="10">
    <source>
        <dbReference type="EMBL" id="SVA41988.1"/>
    </source>
</evidence>
<accession>A0A381VQF0</accession>
<dbReference type="SUPFAM" id="SSF47203">
    <property type="entry name" value="Acyl-CoA dehydrogenase C-terminal domain-like"/>
    <property type="match status" value="1"/>
</dbReference>
<keyword evidence="4" id="KW-0274">FAD</keyword>
<reference evidence="10" key="1">
    <citation type="submission" date="2018-05" db="EMBL/GenBank/DDBJ databases">
        <authorList>
            <person name="Lanie J.A."/>
            <person name="Ng W.-L."/>
            <person name="Kazmierczak K.M."/>
            <person name="Andrzejewski T.M."/>
            <person name="Davidsen T.M."/>
            <person name="Wayne K.J."/>
            <person name="Tettelin H."/>
            <person name="Glass J.I."/>
            <person name="Rusch D."/>
            <person name="Podicherti R."/>
            <person name="Tsui H.-C.T."/>
            <person name="Winkler M.E."/>
        </authorList>
    </citation>
    <scope>NUCLEOTIDE SEQUENCE</scope>
</reference>
<dbReference type="FunFam" id="2.40.110.10:FF:000001">
    <property type="entry name" value="Acyl-CoA dehydrogenase, mitochondrial"/>
    <property type="match status" value="1"/>
</dbReference>
<feature type="domain" description="Acyl-CoA dehydrogenase-like C-terminal" evidence="9">
    <location>
        <begin position="403"/>
        <end position="479"/>
    </location>
</feature>
<dbReference type="GO" id="GO:0003995">
    <property type="term" value="F:acyl-CoA dehydrogenase activity"/>
    <property type="evidence" value="ECO:0007669"/>
    <property type="project" value="InterPro"/>
</dbReference>
<evidence type="ECO:0000256" key="2">
    <source>
        <dbReference type="ARBA" id="ARBA00009347"/>
    </source>
</evidence>
<name>A0A381VQF0_9ZZZZ</name>